<dbReference type="Pfam" id="PF02152">
    <property type="entry name" value="FolB"/>
    <property type="match status" value="1"/>
</dbReference>
<dbReference type="SUPFAM" id="SSF55620">
    <property type="entry name" value="Tetrahydrobiopterin biosynthesis enzymes-like"/>
    <property type="match status" value="1"/>
</dbReference>
<evidence type="ECO:0000313" key="9">
    <source>
        <dbReference type="EMBL" id="TPE50758.1"/>
    </source>
</evidence>
<comment type="catalytic activity">
    <reaction evidence="1">
        <text>7,8-dihydroneopterin = 6-hydroxymethyl-7,8-dihydropterin + glycolaldehyde</text>
        <dbReference type="Rhea" id="RHEA:10540"/>
        <dbReference type="ChEBI" id="CHEBI:17001"/>
        <dbReference type="ChEBI" id="CHEBI:17071"/>
        <dbReference type="ChEBI" id="CHEBI:44841"/>
        <dbReference type="EC" id="4.1.2.25"/>
    </reaction>
</comment>
<evidence type="ECO:0000259" key="8">
    <source>
        <dbReference type="SMART" id="SM00905"/>
    </source>
</evidence>
<dbReference type="EMBL" id="VFRP01000009">
    <property type="protein sequence ID" value="TPE50758.1"/>
    <property type="molecule type" value="Genomic_DNA"/>
</dbReference>
<dbReference type="InterPro" id="IPR006156">
    <property type="entry name" value="Dihydroneopterin_aldolase"/>
</dbReference>
<name>A0A501WN63_9RHOB</name>
<evidence type="ECO:0000256" key="6">
    <source>
        <dbReference type="ARBA" id="ARBA00023239"/>
    </source>
</evidence>
<evidence type="ECO:0000256" key="4">
    <source>
        <dbReference type="ARBA" id="ARBA00013043"/>
    </source>
</evidence>
<dbReference type="GO" id="GO:0005737">
    <property type="term" value="C:cytoplasm"/>
    <property type="evidence" value="ECO:0007669"/>
    <property type="project" value="TreeGrafter"/>
</dbReference>
<evidence type="ECO:0000256" key="1">
    <source>
        <dbReference type="ARBA" id="ARBA00001353"/>
    </source>
</evidence>
<feature type="domain" description="Dihydroneopterin aldolase/epimerase" evidence="8">
    <location>
        <begin position="36"/>
        <end position="144"/>
    </location>
</feature>
<dbReference type="Proteomes" id="UP000319255">
    <property type="component" value="Unassembled WGS sequence"/>
</dbReference>
<reference evidence="9 10" key="1">
    <citation type="submission" date="2019-06" db="EMBL/GenBank/DDBJ databases">
        <title>A novel bacterium of genus Amaricoccus, isolated from marine sediment.</title>
        <authorList>
            <person name="Huang H."/>
            <person name="Mo K."/>
            <person name="Hu Y."/>
        </authorList>
    </citation>
    <scope>NUCLEOTIDE SEQUENCE [LARGE SCALE GENOMIC DNA]</scope>
    <source>
        <strain evidence="9 10">HB172011</strain>
    </source>
</reference>
<keyword evidence="6" id="KW-0456">Lyase</keyword>
<comment type="similarity">
    <text evidence="3">Belongs to the DHNA family.</text>
</comment>
<keyword evidence="10" id="KW-1185">Reference proteome</keyword>
<dbReference type="PANTHER" id="PTHR42844">
    <property type="entry name" value="DIHYDRONEOPTERIN ALDOLASE 1-RELATED"/>
    <property type="match status" value="1"/>
</dbReference>
<dbReference type="InterPro" id="IPR006157">
    <property type="entry name" value="FolB_dom"/>
</dbReference>
<dbReference type="SMART" id="SM00905">
    <property type="entry name" value="FolB"/>
    <property type="match status" value="1"/>
</dbReference>
<comment type="pathway">
    <text evidence="2">Cofactor biosynthesis; tetrahydrofolate biosynthesis; 2-amino-4-hydroxy-6-hydroxymethyl-7,8-dihydropteridine diphosphate from 7,8-dihydroneopterin triphosphate: step 3/4.</text>
</comment>
<evidence type="ECO:0000256" key="7">
    <source>
        <dbReference type="ARBA" id="ARBA00032903"/>
    </source>
</evidence>
<keyword evidence="5" id="KW-0289">Folate biosynthesis</keyword>
<dbReference type="PANTHER" id="PTHR42844:SF1">
    <property type="entry name" value="DIHYDRONEOPTERIN ALDOLASE 1-RELATED"/>
    <property type="match status" value="1"/>
</dbReference>
<comment type="caution">
    <text evidence="9">The sequence shown here is derived from an EMBL/GenBank/DDBJ whole genome shotgun (WGS) entry which is preliminary data.</text>
</comment>
<evidence type="ECO:0000256" key="3">
    <source>
        <dbReference type="ARBA" id="ARBA00005708"/>
    </source>
</evidence>
<dbReference type="InterPro" id="IPR043133">
    <property type="entry name" value="GTP-CH-I_C/QueF"/>
</dbReference>
<dbReference type="GO" id="GO:0004150">
    <property type="term" value="F:dihydroneopterin aldolase activity"/>
    <property type="evidence" value="ECO:0007669"/>
    <property type="project" value="UniProtKB-EC"/>
</dbReference>
<dbReference type="EC" id="4.1.2.25" evidence="4"/>
<dbReference type="Gene3D" id="3.30.1130.10">
    <property type="match status" value="1"/>
</dbReference>
<evidence type="ECO:0000313" key="10">
    <source>
        <dbReference type="Proteomes" id="UP000319255"/>
    </source>
</evidence>
<evidence type="ECO:0000256" key="5">
    <source>
        <dbReference type="ARBA" id="ARBA00022909"/>
    </source>
</evidence>
<protein>
    <recommendedName>
        <fullName evidence="4">dihydroneopterin aldolase</fullName>
        <ecNumber evidence="4">4.1.2.25</ecNumber>
    </recommendedName>
    <alternativeName>
        <fullName evidence="7">7,8-dihydroneopterin aldolase</fullName>
    </alternativeName>
</protein>
<gene>
    <name evidence="9" type="ORF">FJM51_10900</name>
</gene>
<evidence type="ECO:0000256" key="2">
    <source>
        <dbReference type="ARBA" id="ARBA00005013"/>
    </source>
</evidence>
<organism evidence="9 10">
    <name type="scientific">Amaricoccus solimangrovi</name>
    <dbReference type="NCBI Taxonomy" id="2589815"/>
    <lineage>
        <taxon>Bacteria</taxon>
        <taxon>Pseudomonadati</taxon>
        <taxon>Pseudomonadota</taxon>
        <taxon>Alphaproteobacteria</taxon>
        <taxon>Rhodobacterales</taxon>
        <taxon>Paracoccaceae</taxon>
        <taxon>Amaricoccus</taxon>
    </lineage>
</organism>
<proteinExistence type="inferred from homology"/>
<dbReference type="OrthoDB" id="7678026at2"/>
<dbReference type="AlphaFoldDB" id="A0A501WN63"/>
<sequence length="313" mass="32421">MRGSAVGDTLSETALAFAPPEARARATAAGQPCDRISVRDDVRAVEIGAFGAERGVTQRLRFNVVLEVAPHDAAAGDDVDRVISYDTITDAITAELARERLNLLETLAERIADRCLADPRALRAFVRVEKLDRGSGALGVEIVRARAAAEPVAEARAATAARVVYLPPEVMGGPEGPDWIAALGAHPGPLVLCLGPALPEPAATSEAGLRAGLLSIDQAAWRLAERAPGLAVVGSRTELDWALARGKGAIWAPVKMVLDARARPGADASAPERLAAWLAAELGAPLALAGDGPAAEGAIRLRHPADLAPSPSS</sequence>
<dbReference type="GO" id="GO:0046656">
    <property type="term" value="P:folic acid biosynthetic process"/>
    <property type="evidence" value="ECO:0007669"/>
    <property type="project" value="UniProtKB-KW"/>
</dbReference>
<accession>A0A501WN63</accession>